<dbReference type="Gene3D" id="1.10.260.40">
    <property type="entry name" value="lambda repressor-like DNA-binding domains"/>
    <property type="match status" value="1"/>
</dbReference>
<dbReference type="PANTHER" id="PTHR30146:SF109">
    <property type="entry name" value="HTH-TYPE TRANSCRIPTIONAL REGULATOR GALS"/>
    <property type="match status" value="1"/>
</dbReference>
<gene>
    <name evidence="5" type="ORF">S01H4_05908</name>
</gene>
<dbReference type="GO" id="GO:0000976">
    <property type="term" value="F:transcription cis-regulatory region binding"/>
    <property type="evidence" value="ECO:0007669"/>
    <property type="project" value="TreeGrafter"/>
</dbReference>
<dbReference type="Pfam" id="PF00356">
    <property type="entry name" value="LacI"/>
    <property type="match status" value="1"/>
</dbReference>
<dbReference type="InterPro" id="IPR010982">
    <property type="entry name" value="Lambda_DNA-bd_dom_sf"/>
</dbReference>
<protein>
    <recommendedName>
        <fullName evidence="4">HTH lacI-type domain-containing protein</fullName>
    </recommendedName>
</protein>
<name>X0ZUG7_9ZZZZ</name>
<dbReference type="SUPFAM" id="SSF47413">
    <property type="entry name" value="lambda repressor-like DNA-binding domains"/>
    <property type="match status" value="1"/>
</dbReference>
<sequence length="106" mass="12112">MKKKIRLKDISDETGFSIKTVSRALNNHPDINKNTREKILKVAERFAYQPNLIAKSLRENKSYAIGYIVPDITNQFFGEVALAIESVFKKRGYSLLTSFTNGDKEK</sequence>
<evidence type="ECO:0000256" key="2">
    <source>
        <dbReference type="ARBA" id="ARBA00023125"/>
    </source>
</evidence>
<evidence type="ECO:0000313" key="5">
    <source>
        <dbReference type="EMBL" id="GAG73034.1"/>
    </source>
</evidence>
<feature type="domain" description="HTH lacI-type" evidence="4">
    <location>
        <begin position="5"/>
        <end position="59"/>
    </location>
</feature>
<dbReference type="CDD" id="cd01392">
    <property type="entry name" value="HTH_LacI"/>
    <property type="match status" value="1"/>
</dbReference>
<dbReference type="InterPro" id="IPR028082">
    <property type="entry name" value="Peripla_BP_I"/>
</dbReference>
<keyword evidence="3" id="KW-0804">Transcription</keyword>
<dbReference type="SUPFAM" id="SSF53822">
    <property type="entry name" value="Periplasmic binding protein-like I"/>
    <property type="match status" value="1"/>
</dbReference>
<evidence type="ECO:0000259" key="4">
    <source>
        <dbReference type="PROSITE" id="PS50932"/>
    </source>
</evidence>
<dbReference type="SMART" id="SM00354">
    <property type="entry name" value="HTH_LACI"/>
    <property type="match status" value="1"/>
</dbReference>
<organism evidence="5">
    <name type="scientific">marine sediment metagenome</name>
    <dbReference type="NCBI Taxonomy" id="412755"/>
    <lineage>
        <taxon>unclassified sequences</taxon>
        <taxon>metagenomes</taxon>
        <taxon>ecological metagenomes</taxon>
    </lineage>
</organism>
<evidence type="ECO:0000256" key="1">
    <source>
        <dbReference type="ARBA" id="ARBA00023015"/>
    </source>
</evidence>
<proteinExistence type="predicted"/>
<dbReference type="EMBL" id="BART01001761">
    <property type="protein sequence ID" value="GAG73034.1"/>
    <property type="molecule type" value="Genomic_DNA"/>
</dbReference>
<keyword evidence="1" id="KW-0805">Transcription regulation</keyword>
<evidence type="ECO:0000256" key="3">
    <source>
        <dbReference type="ARBA" id="ARBA00023163"/>
    </source>
</evidence>
<dbReference type="PROSITE" id="PS50932">
    <property type="entry name" value="HTH_LACI_2"/>
    <property type="match status" value="1"/>
</dbReference>
<dbReference type="PANTHER" id="PTHR30146">
    <property type="entry name" value="LACI-RELATED TRANSCRIPTIONAL REPRESSOR"/>
    <property type="match status" value="1"/>
</dbReference>
<dbReference type="InterPro" id="IPR000843">
    <property type="entry name" value="HTH_LacI"/>
</dbReference>
<comment type="caution">
    <text evidence="5">The sequence shown here is derived from an EMBL/GenBank/DDBJ whole genome shotgun (WGS) entry which is preliminary data.</text>
</comment>
<reference evidence="5" key="1">
    <citation type="journal article" date="2014" name="Front. Microbiol.">
        <title>High frequency of phylogenetically diverse reductive dehalogenase-homologous genes in deep subseafloor sedimentary metagenomes.</title>
        <authorList>
            <person name="Kawai M."/>
            <person name="Futagami T."/>
            <person name="Toyoda A."/>
            <person name="Takaki Y."/>
            <person name="Nishi S."/>
            <person name="Hori S."/>
            <person name="Arai W."/>
            <person name="Tsubouchi T."/>
            <person name="Morono Y."/>
            <person name="Uchiyama I."/>
            <person name="Ito T."/>
            <person name="Fujiyama A."/>
            <person name="Inagaki F."/>
            <person name="Takami H."/>
        </authorList>
    </citation>
    <scope>NUCLEOTIDE SEQUENCE</scope>
    <source>
        <strain evidence="5">Expedition CK06-06</strain>
    </source>
</reference>
<dbReference type="AlphaFoldDB" id="X0ZUG7"/>
<dbReference type="Gene3D" id="3.40.50.2300">
    <property type="match status" value="1"/>
</dbReference>
<accession>X0ZUG7</accession>
<keyword evidence="2" id="KW-0238">DNA-binding</keyword>
<dbReference type="GO" id="GO:0003700">
    <property type="term" value="F:DNA-binding transcription factor activity"/>
    <property type="evidence" value="ECO:0007669"/>
    <property type="project" value="TreeGrafter"/>
</dbReference>